<dbReference type="PANTHER" id="PTHR21661:SF35">
    <property type="entry name" value="EPOXIDE HYDROLASE"/>
    <property type="match status" value="1"/>
</dbReference>
<evidence type="ECO:0000256" key="2">
    <source>
        <dbReference type="ARBA" id="ARBA00022797"/>
    </source>
</evidence>
<protein>
    <submittedName>
        <fullName evidence="6">Epoxide hydrolase</fullName>
        <ecNumber evidence="6">3.3.2.9</ecNumber>
    </submittedName>
</protein>
<dbReference type="Gene3D" id="3.40.50.1820">
    <property type="entry name" value="alpha/beta hydrolase"/>
    <property type="match status" value="1"/>
</dbReference>
<evidence type="ECO:0000256" key="3">
    <source>
        <dbReference type="ARBA" id="ARBA00022801"/>
    </source>
</evidence>
<evidence type="ECO:0000313" key="7">
    <source>
        <dbReference type="Proteomes" id="UP000003448"/>
    </source>
</evidence>
<keyword evidence="2" id="KW-0058">Aromatic hydrocarbons catabolism</keyword>
<dbReference type="InterPro" id="IPR029058">
    <property type="entry name" value="AB_hydrolase_fold"/>
</dbReference>
<dbReference type="SUPFAM" id="SSF53474">
    <property type="entry name" value="alpha/beta-Hydrolases"/>
    <property type="match status" value="1"/>
</dbReference>
<dbReference type="STRING" id="1150864.MILUP08_41984"/>
<sequence length="386" mass="42480">MKPFRIDIPQADVDDLRRRLADTRWPADSPTEDWSRGVPASYLRELVEYWRTGYDWRAAETRLNSFPQFTTEVGGTNVHFLHVRSPEPDATPMIITHGWPGSFAEFTDIIGPLTDPRAHGGDPATACHLVIPTIPGFGFSGAPSGPGWTMPRVAAAWAELMAALGYERYVVQGGDFGAWISLVLAGLDHEHVIGAHVNFLPTPPSGDPADLAGLTEVEGGRLGLLMNYVDDQSGYMKIQATRPQTLAYALNDSPVGQLAWIVEKLHEWSDSTKVPEEAIDRDRILTNVMLYWLTGAGASSAHFYYDNAELLPIAKTPPPPPPPLPVPLGVAIFPRDPGQPVRRFAERGFPNIVQWTEFERGGHFAAMEQPDLLVGDLRSFVATLRS</sequence>
<dbReference type="PIRSF" id="PIRSF001112">
    <property type="entry name" value="Epoxide_hydrolase"/>
    <property type="match status" value="1"/>
</dbReference>
<keyword evidence="3 6" id="KW-0378">Hydrolase</keyword>
<dbReference type="EC" id="3.3.2.9" evidence="6"/>
<accession>I0KZR8</accession>
<evidence type="ECO:0000256" key="4">
    <source>
        <dbReference type="PIRSR" id="PIRSR001112-1"/>
    </source>
</evidence>
<proteinExistence type="inferred from homology"/>
<organism evidence="6 7">
    <name type="scientific">Micromonospora lupini str. Lupac 08</name>
    <dbReference type="NCBI Taxonomy" id="1150864"/>
    <lineage>
        <taxon>Bacteria</taxon>
        <taxon>Bacillati</taxon>
        <taxon>Actinomycetota</taxon>
        <taxon>Actinomycetes</taxon>
        <taxon>Micromonosporales</taxon>
        <taxon>Micromonosporaceae</taxon>
        <taxon>Micromonospora</taxon>
    </lineage>
</organism>
<dbReference type="InterPro" id="IPR010497">
    <property type="entry name" value="Epoxide_hydro_N"/>
</dbReference>
<dbReference type="InterPro" id="IPR016292">
    <property type="entry name" value="Epoxide_hydrolase"/>
</dbReference>
<dbReference type="eggNOG" id="COG0596">
    <property type="taxonomic scope" value="Bacteria"/>
</dbReference>
<evidence type="ECO:0000256" key="1">
    <source>
        <dbReference type="ARBA" id="ARBA00010088"/>
    </source>
</evidence>
<dbReference type="Proteomes" id="UP000003448">
    <property type="component" value="Unassembled WGS sequence"/>
</dbReference>
<evidence type="ECO:0000313" key="6">
    <source>
        <dbReference type="EMBL" id="CCH17065.1"/>
    </source>
</evidence>
<comment type="caution">
    <text evidence="6">The sequence shown here is derived from an EMBL/GenBank/DDBJ whole genome shotgun (WGS) entry which is preliminary data.</text>
</comment>
<dbReference type="EMBL" id="CAIE01000017">
    <property type="protein sequence ID" value="CCH17065.1"/>
    <property type="molecule type" value="Genomic_DNA"/>
</dbReference>
<comment type="similarity">
    <text evidence="1">Belongs to the peptidase S33 family.</text>
</comment>
<keyword evidence="7" id="KW-1185">Reference proteome</keyword>
<dbReference type="Pfam" id="PF06441">
    <property type="entry name" value="EHN"/>
    <property type="match status" value="1"/>
</dbReference>
<feature type="active site" description="Nucleophile" evidence="4">
    <location>
        <position position="175"/>
    </location>
</feature>
<feature type="active site" description="Proton donor" evidence="4">
    <location>
        <position position="304"/>
    </location>
</feature>
<dbReference type="AlphaFoldDB" id="I0KZR8"/>
<feature type="domain" description="Epoxide hydrolase N-terminal" evidence="5">
    <location>
        <begin position="1"/>
        <end position="106"/>
    </location>
</feature>
<name>I0KZR8_9ACTN</name>
<dbReference type="PANTHER" id="PTHR21661">
    <property type="entry name" value="EPOXIDE HYDROLASE 1-RELATED"/>
    <property type="match status" value="1"/>
</dbReference>
<dbReference type="RefSeq" id="WP_007457460.1">
    <property type="nucleotide sequence ID" value="NZ_HF570108.1"/>
</dbReference>
<dbReference type="GO" id="GO:0033961">
    <property type="term" value="F:cis-stilbene-oxide hydrolase activity"/>
    <property type="evidence" value="ECO:0007669"/>
    <property type="project" value="UniProtKB-EC"/>
</dbReference>
<feature type="active site" description="Proton acceptor" evidence="4">
    <location>
        <position position="363"/>
    </location>
</feature>
<reference evidence="7" key="1">
    <citation type="journal article" date="2012" name="J. Bacteriol.">
        <title>Genome Sequence of Micromonospora lupini Lupac 08, Isolated from Root Nodules of Lupinus angustifolius.</title>
        <authorList>
            <person name="Alonso-Vega P."/>
            <person name="Normand P."/>
            <person name="Bacigalupe R."/>
            <person name="Pujic P."/>
            <person name="Lajus A."/>
            <person name="Vallenet D."/>
            <person name="Carro L."/>
            <person name="Coll P."/>
            <person name="Trujillo M.E."/>
        </authorList>
    </citation>
    <scope>NUCLEOTIDE SEQUENCE [LARGE SCALE GENOMIC DNA]</scope>
    <source>
        <strain evidence="7">Lupac 08</strain>
    </source>
</reference>
<dbReference type="PRINTS" id="PR00412">
    <property type="entry name" value="EPOXHYDRLASE"/>
</dbReference>
<dbReference type="GO" id="GO:0097176">
    <property type="term" value="P:epoxide metabolic process"/>
    <property type="evidence" value="ECO:0007669"/>
    <property type="project" value="TreeGrafter"/>
</dbReference>
<evidence type="ECO:0000259" key="5">
    <source>
        <dbReference type="Pfam" id="PF06441"/>
    </source>
</evidence>
<dbReference type="InterPro" id="IPR000639">
    <property type="entry name" value="Epox_hydrolase-like"/>
</dbReference>
<dbReference type="OrthoDB" id="4654311at2"/>
<gene>
    <name evidence="6" type="primary">ephX</name>
    <name evidence="6" type="ORF">MILUP08_41984</name>
</gene>